<dbReference type="RefSeq" id="WP_254090325.1">
    <property type="nucleotide sequence ID" value="NZ_JAHESC010000013.1"/>
</dbReference>
<keyword evidence="1" id="KW-0812">Transmembrane</keyword>
<comment type="caution">
    <text evidence="2">The sequence shown here is derived from an EMBL/GenBank/DDBJ whole genome shotgun (WGS) entry which is preliminary data.</text>
</comment>
<evidence type="ECO:0000256" key="1">
    <source>
        <dbReference type="SAM" id="Phobius"/>
    </source>
</evidence>
<keyword evidence="1" id="KW-0472">Membrane</keyword>
<keyword evidence="1" id="KW-1133">Transmembrane helix</keyword>
<keyword evidence="3" id="KW-1185">Reference proteome</keyword>
<proteinExistence type="predicted"/>
<protein>
    <submittedName>
        <fullName evidence="2">DUF2809 domain-containing protein</fullName>
    </submittedName>
</protein>
<name>A0AAP2DAK9_9BACT</name>
<dbReference type="AlphaFoldDB" id="A0AAP2DAK9"/>
<reference evidence="2 3" key="1">
    <citation type="submission" date="2021-05" db="EMBL/GenBank/DDBJ databases">
        <title>A Polyphasic approach of four new species of the genus Ohtaekwangia: Ohtaekwangia histidinii sp. nov., Ohtaekwangia cretensis sp. nov., Ohtaekwangia indiensis sp. nov., Ohtaekwangia reichenbachii sp. nov. from diverse environment.</title>
        <authorList>
            <person name="Octaviana S."/>
        </authorList>
    </citation>
    <scope>NUCLEOTIDE SEQUENCE [LARGE SCALE GENOMIC DNA]</scope>
    <source>
        <strain evidence="2 3">PWU37</strain>
    </source>
</reference>
<evidence type="ECO:0000313" key="2">
    <source>
        <dbReference type="EMBL" id="MBT1687090.1"/>
    </source>
</evidence>
<dbReference type="Proteomes" id="UP001319180">
    <property type="component" value="Unassembled WGS sequence"/>
</dbReference>
<dbReference type="EMBL" id="JAHESC010000013">
    <property type="protein sequence ID" value="MBT1687090.1"/>
    <property type="molecule type" value="Genomic_DNA"/>
</dbReference>
<dbReference type="Pfam" id="PF10990">
    <property type="entry name" value="DUF2809"/>
    <property type="match status" value="1"/>
</dbReference>
<sequence length="133" mass="14880">MLTFNKRYGALALVILLIEFLIAGYVHDALIRPYLGDVLVVILLYCFVRTFLSTPVLPTAIGVLLFSYFVELLQYLRIVEVLGLGKSTIARIVIGTLFSWLDILCYTAGIAVVLAVEKYGRKKTLRIRPAINS</sequence>
<evidence type="ECO:0000313" key="3">
    <source>
        <dbReference type="Proteomes" id="UP001319180"/>
    </source>
</evidence>
<gene>
    <name evidence="2" type="ORF">KK078_11000</name>
</gene>
<organism evidence="2 3">
    <name type="scientific">Dawidia soli</name>
    <dbReference type="NCBI Taxonomy" id="2782352"/>
    <lineage>
        <taxon>Bacteria</taxon>
        <taxon>Pseudomonadati</taxon>
        <taxon>Bacteroidota</taxon>
        <taxon>Cytophagia</taxon>
        <taxon>Cytophagales</taxon>
        <taxon>Chryseotaleaceae</taxon>
        <taxon>Dawidia</taxon>
    </lineage>
</organism>
<feature type="transmembrane region" description="Helical" evidence="1">
    <location>
        <begin position="6"/>
        <end position="26"/>
    </location>
</feature>
<feature type="transmembrane region" description="Helical" evidence="1">
    <location>
        <begin position="38"/>
        <end position="69"/>
    </location>
</feature>
<dbReference type="InterPro" id="IPR021257">
    <property type="entry name" value="DUF2809"/>
</dbReference>
<feature type="transmembrane region" description="Helical" evidence="1">
    <location>
        <begin position="89"/>
        <end position="116"/>
    </location>
</feature>
<accession>A0AAP2DAK9</accession>